<dbReference type="GO" id="GO:0019888">
    <property type="term" value="F:protein phosphatase regulator activity"/>
    <property type="evidence" value="ECO:0007669"/>
    <property type="project" value="TreeGrafter"/>
</dbReference>
<name>A0A8C5AT82_GADMO</name>
<dbReference type="PANTHER" id="PTHR14095:SF1">
    <property type="entry name" value="SERINE_THREONINE-PROTEIN PHOSPHATASE 2A REGULATORY SUBUNIT B'' SUBUNIT BETA"/>
    <property type="match status" value="1"/>
</dbReference>
<protein>
    <submittedName>
        <fullName evidence="6">Protein phosphatase 2, regulatory subunit B'', beta</fullName>
    </submittedName>
</protein>
<dbReference type="PROSITE" id="PS50222">
    <property type="entry name" value="EF_HAND_2"/>
    <property type="match status" value="1"/>
</dbReference>
<reference evidence="6" key="1">
    <citation type="submission" date="2025-08" db="UniProtKB">
        <authorList>
            <consortium name="Ensembl"/>
        </authorList>
    </citation>
    <scope>IDENTIFICATION</scope>
</reference>
<organism evidence="6 7">
    <name type="scientific">Gadus morhua</name>
    <name type="common">Atlantic cod</name>
    <dbReference type="NCBI Taxonomy" id="8049"/>
    <lineage>
        <taxon>Eukaryota</taxon>
        <taxon>Metazoa</taxon>
        <taxon>Chordata</taxon>
        <taxon>Craniata</taxon>
        <taxon>Vertebrata</taxon>
        <taxon>Euteleostomi</taxon>
        <taxon>Actinopterygii</taxon>
        <taxon>Neopterygii</taxon>
        <taxon>Teleostei</taxon>
        <taxon>Neoteleostei</taxon>
        <taxon>Acanthomorphata</taxon>
        <taxon>Zeiogadaria</taxon>
        <taxon>Gadariae</taxon>
        <taxon>Gadiformes</taxon>
        <taxon>Gadoidei</taxon>
        <taxon>Gadidae</taxon>
        <taxon>Gadus</taxon>
    </lineage>
</organism>
<dbReference type="GO" id="GO:0005509">
    <property type="term" value="F:calcium ion binding"/>
    <property type="evidence" value="ECO:0007669"/>
    <property type="project" value="InterPro"/>
</dbReference>
<evidence type="ECO:0000313" key="6">
    <source>
        <dbReference type="Ensembl" id="ENSGMOP00000036245.1"/>
    </source>
</evidence>
<dbReference type="OrthoDB" id="5586at2759"/>
<dbReference type="Gene3D" id="1.10.238.10">
    <property type="entry name" value="EF-hand"/>
    <property type="match status" value="1"/>
</dbReference>
<dbReference type="AlphaFoldDB" id="A0A8C5AT82"/>
<dbReference type="PROSITE" id="PS00018">
    <property type="entry name" value="EF_HAND_1"/>
    <property type="match status" value="1"/>
</dbReference>
<accession>A0A8C5AT82</accession>
<dbReference type="FunFam" id="1.10.238.230:FF:000001">
    <property type="entry name" value="Serine/threonine-protein phosphatase 2A regulatory subunit B'' subunit beta"/>
    <property type="match status" value="1"/>
</dbReference>
<dbReference type="FunFam" id="1.10.238.10:FF:000628">
    <property type="entry name" value="Serine/threonine-protein phosphatase 2A regulatory subunit B'' subunit beta"/>
    <property type="match status" value="1"/>
</dbReference>
<dbReference type="InterPro" id="IPR002048">
    <property type="entry name" value="EF_hand_dom"/>
</dbReference>
<dbReference type="Pfam" id="PF17958">
    <property type="entry name" value="EF-hand_13"/>
    <property type="match status" value="1"/>
</dbReference>
<reference evidence="6" key="2">
    <citation type="submission" date="2025-09" db="UniProtKB">
        <authorList>
            <consortium name="Ensembl"/>
        </authorList>
    </citation>
    <scope>IDENTIFICATION</scope>
</reference>
<evidence type="ECO:0000256" key="1">
    <source>
        <dbReference type="ARBA" id="ARBA00022723"/>
    </source>
</evidence>
<feature type="region of interest" description="Disordered" evidence="4">
    <location>
        <begin position="81"/>
        <end position="132"/>
    </location>
</feature>
<comment type="function">
    <text evidence="3">The B regulatory subunit might modulate substrate selectivity and catalytic activity, and might also direct the localization of the catalytic enzyme to a particular subcellular compartment.</text>
</comment>
<dbReference type="InterPro" id="IPR048855">
    <property type="entry name" value="P2R3A_B_D_EF-hand"/>
</dbReference>
<dbReference type="Gene3D" id="1.10.238.220">
    <property type="match status" value="1"/>
</dbReference>
<dbReference type="InterPro" id="IPR041534">
    <property type="entry name" value="EF-hand_13"/>
</dbReference>
<evidence type="ECO:0000313" key="7">
    <source>
        <dbReference type="Proteomes" id="UP000694546"/>
    </source>
</evidence>
<evidence type="ECO:0000256" key="2">
    <source>
        <dbReference type="ARBA" id="ARBA00022837"/>
    </source>
</evidence>
<dbReference type="InterPro" id="IPR011992">
    <property type="entry name" value="EF-hand-dom_pair"/>
</dbReference>
<feature type="domain" description="EF-hand" evidence="5">
    <location>
        <begin position="404"/>
        <end position="439"/>
    </location>
</feature>
<evidence type="ECO:0000256" key="4">
    <source>
        <dbReference type="SAM" id="MobiDB-lite"/>
    </source>
</evidence>
<keyword evidence="7" id="KW-1185">Reference proteome</keyword>
<dbReference type="Gene3D" id="1.10.238.230">
    <property type="match status" value="1"/>
</dbReference>
<dbReference type="GeneTree" id="ENSGT00940000163491"/>
<evidence type="ECO:0000259" key="5">
    <source>
        <dbReference type="PROSITE" id="PS50222"/>
    </source>
</evidence>
<proteinExistence type="predicted"/>
<dbReference type="SUPFAM" id="SSF47473">
    <property type="entry name" value="EF-hand"/>
    <property type="match status" value="2"/>
</dbReference>
<dbReference type="InterPro" id="IPR018247">
    <property type="entry name" value="EF_Hand_1_Ca_BS"/>
</dbReference>
<dbReference type="Pfam" id="PF21161">
    <property type="entry name" value="P2R3B_EF-hand"/>
    <property type="match status" value="1"/>
</dbReference>
<sequence length="587" mass="67003">MLDIMPSPQVLQPVVKLKVDELYLTWLSDPSTQSVLKNYLSLIKSGQSIDLGNVDASDSVLFSENNNGSKGSLCHKTHADRRTTSLGASSSPPPSPTLPSGSSSNARVTGPNGRALRKSVSSKKAQVKAPPPVAPVLSESIPKFYFPLGRPQANLNVDGLISKVETIFAQFPGERASIEDMGQVAKACECPLFWKVPLFNAAGGDRTGSVSVHKFVAMWRKTLQTCHDAAAKFVHLLARPGCNYLEQEDLIPFLQDVVDSHSGLNFLKEASEFHTRYITTVIQRIFYNVNRSWTGRITCSELRKSNLLQNVALLDQVDNINQLTEFFSYEHFYVIYCKFWELDTDHDLFIDQRDLARHNDQTISNKMIERIFSGTVTRDRRVHREGRMSYADYVWFIISEEDKKTDTSMEYWFRCMDLDGDGVLSMYELEFFYEEQCLKLEALGVEPLPFEDCLCQMLDLVKPEAEGHITLRDLKRCKMGHVFFDTFFNVEKYLYHEQRDPFSVVRELETEGQEMSDWEKYAAEEYDHLVAEETGDQCNESYENPLSPLGQHISTELGLRAKKHFFEFPTAPCNLDLGDYKYEEDFE</sequence>
<keyword evidence="1" id="KW-0479">Metal-binding</keyword>
<keyword evidence="2" id="KW-0106">Calcium</keyword>
<evidence type="ECO:0000256" key="3">
    <source>
        <dbReference type="ARBA" id="ARBA00093310"/>
    </source>
</evidence>
<dbReference type="FunFam" id="1.10.238.220:FF:000001">
    <property type="entry name" value="Serine/threonine-protein phosphatase 2A regulatory subunit B'' subunit alpha"/>
    <property type="match status" value="1"/>
</dbReference>
<dbReference type="Ensembl" id="ENSGMOT00000048827.1">
    <property type="protein sequence ID" value="ENSGMOP00000036245.1"/>
    <property type="gene ID" value="ENSGMOG00000012879.2"/>
</dbReference>
<dbReference type="Pfam" id="PF13499">
    <property type="entry name" value="EF-hand_7"/>
    <property type="match status" value="1"/>
</dbReference>
<dbReference type="GO" id="GO:0000159">
    <property type="term" value="C:protein phosphatase type 2A complex"/>
    <property type="evidence" value="ECO:0007669"/>
    <property type="project" value="TreeGrafter"/>
</dbReference>
<gene>
    <name evidence="6" type="primary">ppp2r3b</name>
</gene>
<dbReference type="PANTHER" id="PTHR14095">
    <property type="entry name" value="PHOSPHATASE 2A REGULATORY SUBUNIT-RELATED"/>
    <property type="match status" value="1"/>
</dbReference>
<dbReference type="Proteomes" id="UP000694546">
    <property type="component" value="Chromosome 20"/>
</dbReference>